<keyword evidence="9 11" id="KW-0472">Membrane</keyword>
<keyword evidence="7" id="KW-0560">Oxidoreductase</keyword>
<dbReference type="InterPro" id="IPR013121">
    <property type="entry name" value="Fe_red_NAD-bd_6"/>
</dbReference>
<evidence type="ECO:0000256" key="2">
    <source>
        <dbReference type="ARBA" id="ARBA00006278"/>
    </source>
</evidence>
<dbReference type="PANTHER" id="PTHR32361">
    <property type="entry name" value="FERRIC/CUPRIC REDUCTASE TRANSMEMBRANE COMPONENT"/>
    <property type="match status" value="1"/>
</dbReference>
<dbReference type="InterPro" id="IPR051410">
    <property type="entry name" value="Ferric/Cupric_Reductase"/>
</dbReference>
<feature type="domain" description="FAD-binding FR-type" evidence="12">
    <location>
        <begin position="238"/>
        <end position="345"/>
    </location>
</feature>
<dbReference type="InterPro" id="IPR017927">
    <property type="entry name" value="FAD-bd_FR_type"/>
</dbReference>
<evidence type="ECO:0000259" key="12">
    <source>
        <dbReference type="PROSITE" id="PS51384"/>
    </source>
</evidence>
<evidence type="ECO:0000256" key="3">
    <source>
        <dbReference type="ARBA" id="ARBA00022448"/>
    </source>
</evidence>
<evidence type="ECO:0000256" key="11">
    <source>
        <dbReference type="SAM" id="Phobius"/>
    </source>
</evidence>
<feature type="transmembrane region" description="Helical" evidence="11">
    <location>
        <begin position="186"/>
        <end position="206"/>
    </location>
</feature>
<keyword evidence="14" id="KW-1185">Reference proteome</keyword>
<reference evidence="13" key="1">
    <citation type="submission" date="2021-05" db="EMBL/GenBank/DDBJ databases">
        <authorList>
            <person name="Stam R."/>
        </authorList>
    </citation>
    <scope>NUCLEOTIDE SEQUENCE</scope>
    <source>
        <strain evidence="13">CS162</strain>
    </source>
</reference>
<dbReference type="OrthoDB" id="4494341at2759"/>
<dbReference type="GeneID" id="67012619"/>
<feature type="transmembrane region" description="Helical" evidence="11">
    <location>
        <begin position="68"/>
        <end position="88"/>
    </location>
</feature>
<comment type="caution">
    <text evidence="13">The sequence shown here is derived from an EMBL/GenBank/DDBJ whole genome shotgun (WGS) entry which is preliminary data.</text>
</comment>
<dbReference type="EMBL" id="CAJRGZ010000010">
    <property type="protein sequence ID" value="CAG5137494.1"/>
    <property type="molecule type" value="Genomic_DNA"/>
</dbReference>
<comment type="subcellular location">
    <subcellularLocation>
        <location evidence="1">Membrane</location>
        <topology evidence="1">Multi-pass membrane protein</topology>
    </subcellularLocation>
</comment>
<dbReference type="Gene3D" id="3.40.50.80">
    <property type="entry name" value="Nucleotide-binding domain of ferredoxin-NADP reductase (FNR) module"/>
    <property type="match status" value="1"/>
</dbReference>
<evidence type="ECO:0000256" key="5">
    <source>
        <dbReference type="ARBA" id="ARBA00022982"/>
    </source>
</evidence>
<evidence type="ECO:0000256" key="4">
    <source>
        <dbReference type="ARBA" id="ARBA00022692"/>
    </source>
</evidence>
<keyword evidence="3" id="KW-0813">Transport</keyword>
<dbReference type="GO" id="GO:0005886">
    <property type="term" value="C:plasma membrane"/>
    <property type="evidence" value="ECO:0007669"/>
    <property type="project" value="TreeGrafter"/>
</dbReference>
<evidence type="ECO:0000313" key="14">
    <source>
        <dbReference type="Proteomes" id="UP000676310"/>
    </source>
</evidence>
<keyword evidence="4 11" id="KW-0812">Transmembrane</keyword>
<dbReference type="InterPro" id="IPR013112">
    <property type="entry name" value="FAD-bd_8"/>
</dbReference>
<proteinExistence type="inferred from homology"/>
<evidence type="ECO:0000256" key="1">
    <source>
        <dbReference type="ARBA" id="ARBA00004141"/>
    </source>
</evidence>
<evidence type="ECO:0000256" key="7">
    <source>
        <dbReference type="ARBA" id="ARBA00023002"/>
    </source>
</evidence>
<dbReference type="Proteomes" id="UP000676310">
    <property type="component" value="Unassembled WGS sequence"/>
</dbReference>
<dbReference type="GO" id="GO:0015677">
    <property type="term" value="P:copper ion import"/>
    <property type="evidence" value="ECO:0007669"/>
    <property type="project" value="TreeGrafter"/>
</dbReference>
<feature type="transmembrane region" description="Helical" evidence="11">
    <location>
        <begin position="100"/>
        <end position="121"/>
    </location>
</feature>
<feature type="region of interest" description="Disordered" evidence="10">
    <location>
        <begin position="419"/>
        <end position="452"/>
    </location>
</feature>
<evidence type="ECO:0000313" key="13">
    <source>
        <dbReference type="EMBL" id="CAG5137494.1"/>
    </source>
</evidence>
<comment type="similarity">
    <text evidence="2">Belongs to the ferric reductase (FRE) family.</text>
</comment>
<keyword evidence="8" id="KW-0406">Ion transport</keyword>
<dbReference type="Pfam" id="PF08030">
    <property type="entry name" value="NAD_binding_6"/>
    <property type="match status" value="1"/>
</dbReference>
<evidence type="ECO:0000256" key="10">
    <source>
        <dbReference type="SAM" id="MobiDB-lite"/>
    </source>
</evidence>
<accession>A0A8J2HRF0</accession>
<name>A0A8J2HRF0_9PLEO</name>
<dbReference type="GO" id="GO:0006826">
    <property type="term" value="P:iron ion transport"/>
    <property type="evidence" value="ECO:0007669"/>
    <property type="project" value="TreeGrafter"/>
</dbReference>
<protein>
    <recommendedName>
        <fullName evidence="12">FAD-binding FR-type domain-containing protein</fullName>
    </recommendedName>
</protein>
<dbReference type="CDD" id="cd06186">
    <property type="entry name" value="NOX_Duox_like_FAD_NADP"/>
    <property type="match status" value="1"/>
</dbReference>
<keyword evidence="5" id="KW-0249">Electron transport</keyword>
<dbReference type="InterPro" id="IPR039261">
    <property type="entry name" value="FNR_nucleotide-bd"/>
</dbReference>
<sequence length="523" mass="58145">MDRPLSPFIWYAVLFAGLVAFLVLCFSIRLALRWLAAPVTDAMLRYLVYSTTSVFGLSSWRVSAKDVLFAVLYVSANGVCMGWGVNAAEELSRRSASMPATNLILLLPGASIAADILYVSLRTYHQTHSIVGLVALIEASIHAGRELTARRWTGDVNTISGTAIFGCLVLTSVASLPAFRRRAYEIFRMIHFGCSTSICILLWLHVPKANKAGRAQVIVGTCIWAATYAHRNILLVYRNFSVSKPSTRIQVESVHNSLQVKVRLPRPWKVRPRQYVYLTMMRPGFFSVLQRHPFMVAGSEAQDHDFQLRIQPRAGFTSRLLTRTLGGTREFSAFVEGPYGHGFDLQNFGTVVLFASGIGIVGHLAYIQKLVLDYRQSKTKTRDLLVVWHVDNKYQLDLVWEVMNNVLRRDDLPATAMRRDARAPYGSGKMDRHLGSSSSSSSESPGLRPAPHGENASIIDVYIYGDYEILDEAGQAVPYKRAGSRIAEVQGKPDVRQITSDVLETGVGRIAICGKLCDFLLLQ</sequence>
<dbReference type="Pfam" id="PF08022">
    <property type="entry name" value="FAD_binding_8"/>
    <property type="match status" value="1"/>
</dbReference>
<dbReference type="InterPro" id="IPR013130">
    <property type="entry name" value="Fe3_Rdtase_TM_dom"/>
</dbReference>
<feature type="transmembrane region" description="Helical" evidence="11">
    <location>
        <begin position="12"/>
        <end position="32"/>
    </location>
</feature>
<evidence type="ECO:0000256" key="9">
    <source>
        <dbReference type="ARBA" id="ARBA00023136"/>
    </source>
</evidence>
<dbReference type="RefSeq" id="XP_043163658.1">
    <property type="nucleotide sequence ID" value="XM_043307723.1"/>
</dbReference>
<dbReference type="AlphaFoldDB" id="A0A8J2HRF0"/>
<dbReference type="PROSITE" id="PS51384">
    <property type="entry name" value="FAD_FR"/>
    <property type="match status" value="1"/>
</dbReference>
<keyword evidence="6 11" id="KW-1133">Transmembrane helix</keyword>
<evidence type="ECO:0000256" key="8">
    <source>
        <dbReference type="ARBA" id="ARBA00023065"/>
    </source>
</evidence>
<organism evidence="13 14">
    <name type="scientific">Alternaria atra</name>
    <dbReference type="NCBI Taxonomy" id="119953"/>
    <lineage>
        <taxon>Eukaryota</taxon>
        <taxon>Fungi</taxon>
        <taxon>Dikarya</taxon>
        <taxon>Ascomycota</taxon>
        <taxon>Pezizomycotina</taxon>
        <taxon>Dothideomycetes</taxon>
        <taxon>Pleosporomycetidae</taxon>
        <taxon>Pleosporales</taxon>
        <taxon>Pleosporineae</taxon>
        <taxon>Pleosporaceae</taxon>
        <taxon>Alternaria</taxon>
        <taxon>Alternaria sect. Ulocladioides</taxon>
    </lineage>
</organism>
<dbReference type="GO" id="GO:0006879">
    <property type="term" value="P:intracellular iron ion homeostasis"/>
    <property type="evidence" value="ECO:0007669"/>
    <property type="project" value="TreeGrafter"/>
</dbReference>
<feature type="transmembrane region" description="Helical" evidence="11">
    <location>
        <begin position="159"/>
        <end position="179"/>
    </location>
</feature>
<dbReference type="Pfam" id="PF01794">
    <property type="entry name" value="Ferric_reduct"/>
    <property type="match status" value="1"/>
</dbReference>
<gene>
    <name evidence="13" type="ORF">ALTATR162_LOCUS130</name>
</gene>
<evidence type="ECO:0000256" key="6">
    <source>
        <dbReference type="ARBA" id="ARBA00022989"/>
    </source>
</evidence>
<dbReference type="PANTHER" id="PTHR32361:SF26">
    <property type="entry name" value="FAD-BINDING 8 DOMAIN-CONTAINING PROTEIN-RELATED"/>
    <property type="match status" value="1"/>
</dbReference>
<dbReference type="GO" id="GO:0000293">
    <property type="term" value="F:ferric-chelate reductase activity"/>
    <property type="evidence" value="ECO:0007669"/>
    <property type="project" value="UniProtKB-ARBA"/>
</dbReference>